<gene>
    <name evidence="7" type="ORF">FZC76_17785</name>
</gene>
<evidence type="ECO:0000256" key="2">
    <source>
        <dbReference type="ARBA" id="ARBA00012415"/>
    </source>
</evidence>
<evidence type="ECO:0000259" key="6">
    <source>
        <dbReference type="Pfam" id="PF00483"/>
    </source>
</evidence>
<dbReference type="SUPFAM" id="SSF53448">
    <property type="entry name" value="Nucleotide-diphospho-sugar transferases"/>
    <property type="match status" value="1"/>
</dbReference>
<evidence type="ECO:0000313" key="8">
    <source>
        <dbReference type="Proteomes" id="UP000322524"/>
    </source>
</evidence>
<sequence>MVKKAIIPAAGYGTRGLPITKVIPKEMFPIGLKPAIHYVVEEAIESGIEQILMIVSKRKNIIVDYFDESLELEAFLKRENKQHLIEIVPVPTFPIHYIRQSYAKGLGDAIRLGKAFIGDEPFAVLLPDDIMLSEKEPALKQLIDQFNTYKKTIIGVKEVEKSKLKYYGVISGEEVSKGIFKIDNIVEKPSEHAPSNLAVTGRYIFTPEILSLLDLKKAPAEGELQLTDAIKELLFREECYGKVVNSRRFDIGLHGDYVKLINEFSRINAKRKY</sequence>
<keyword evidence="3 7" id="KW-0808">Transferase</keyword>
<dbReference type="InterPro" id="IPR005835">
    <property type="entry name" value="NTP_transferase_dom"/>
</dbReference>
<dbReference type="InterPro" id="IPR029044">
    <property type="entry name" value="Nucleotide-diphossugar_trans"/>
</dbReference>
<name>A0A5D4SQX5_9BACI</name>
<evidence type="ECO:0000256" key="1">
    <source>
        <dbReference type="ARBA" id="ARBA00006890"/>
    </source>
</evidence>
<dbReference type="GO" id="GO:0006011">
    <property type="term" value="P:UDP-alpha-D-glucose metabolic process"/>
    <property type="evidence" value="ECO:0007669"/>
    <property type="project" value="InterPro"/>
</dbReference>
<protein>
    <recommendedName>
        <fullName evidence="2">UTP--glucose-1-phosphate uridylyltransferase</fullName>
        <ecNumber evidence="2">2.7.7.9</ecNumber>
    </recommendedName>
</protein>
<evidence type="ECO:0000313" key="7">
    <source>
        <dbReference type="EMBL" id="TYS65737.1"/>
    </source>
</evidence>
<dbReference type="PANTHER" id="PTHR43197">
    <property type="entry name" value="UTP--GLUCOSE-1-PHOSPHATE URIDYLYLTRANSFERASE"/>
    <property type="match status" value="1"/>
</dbReference>
<dbReference type="OrthoDB" id="9803871at2"/>
<comment type="catalytic activity">
    <reaction evidence="5">
        <text>alpha-D-glucose 1-phosphate + UTP + H(+) = UDP-alpha-D-glucose + diphosphate</text>
        <dbReference type="Rhea" id="RHEA:19889"/>
        <dbReference type="ChEBI" id="CHEBI:15378"/>
        <dbReference type="ChEBI" id="CHEBI:33019"/>
        <dbReference type="ChEBI" id="CHEBI:46398"/>
        <dbReference type="ChEBI" id="CHEBI:58601"/>
        <dbReference type="ChEBI" id="CHEBI:58885"/>
        <dbReference type="EC" id="2.7.7.9"/>
    </reaction>
</comment>
<dbReference type="InterPro" id="IPR005771">
    <property type="entry name" value="GalU_uridylyltTrfase_bac/arc"/>
</dbReference>
<dbReference type="EC" id="2.7.7.9" evidence="2"/>
<comment type="similarity">
    <text evidence="1">Belongs to the UDPGP type 2 family.</text>
</comment>
<feature type="domain" description="Nucleotidyl transferase" evidence="6">
    <location>
        <begin position="4"/>
        <end position="262"/>
    </location>
</feature>
<evidence type="ECO:0000256" key="3">
    <source>
        <dbReference type="ARBA" id="ARBA00022679"/>
    </source>
</evidence>
<dbReference type="Gene3D" id="3.90.550.10">
    <property type="entry name" value="Spore Coat Polysaccharide Biosynthesis Protein SpsA, Chain A"/>
    <property type="match status" value="1"/>
</dbReference>
<reference evidence="7 8" key="1">
    <citation type="submission" date="2019-08" db="EMBL/GenBank/DDBJ databases">
        <title>Bacillus genomes from the desert of Cuatro Cienegas, Coahuila.</title>
        <authorList>
            <person name="Olmedo-Alvarez G."/>
        </authorList>
    </citation>
    <scope>NUCLEOTIDE SEQUENCE [LARGE SCALE GENOMIC DNA]</scope>
    <source>
        <strain evidence="7 8">CH28_1T</strain>
    </source>
</reference>
<dbReference type="PANTHER" id="PTHR43197:SF1">
    <property type="entry name" value="UTP--GLUCOSE-1-PHOSPHATE URIDYLYLTRANSFERASE"/>
    <property type="match status" value="1"/>
</dbReference>
<dbReference type="Proteomes" id="UP000322524">
    <property type="component" value="Unassembled WGS sequence"/>
</dbReference>
<dbReference type="GO" id="GO:0003983">
    <property type="term" value="F:UTP:glucose-1-phosphate uridylyltransferase activity"/>
    <property type="evidence" value="ECO:0007669"/>
    <property type="project" value="UniProtKB-EC"/>
</dbReference>
<comment type="caution">
    <text evidence="7">The sequence shown here is derived from an EMBL/GenBank/DDBJ whole genome shotgun (WGS) entry which is preliminary data.</text>
</comment>
<proteinExistence type="inferred from homology"/>
<dbReference type="RefSeq" id="WP_148989510.1">
    <property type="nucleotide sequence ID" value="NZ_VTEV01000007.1"/>
</dbReference>
<keyword evidence="4 7" id="KW-0548">Nucleotidyltransferase</keyword>
<accession>A0A5D4SQX5</accession>
<dbReference type="EMBL" id="VTEV01000007">
    <property type="protein sequence ID" value="TYS65737.1"/>
    <property type="molecule type" value="Genomic_DNA"/>
</dbReference>
<evidence type="ECO:0000256" key="5">
    <source>
        <dbReference type="ARBA" id="ARBA00048128"/>
    </source>
</evidence>
<dbReference type="Pfam" id="PF00483">
    <property type="entry name" value="NTP_transferase"/>
    <property type="match status" value="1"/>
</dbReference>
<organism evidence="7 8">
    <name type="scientific">Sutcliffiella horikoshii</name>
    <dbReference type="NCBI Taxonomy" id="79883"/>
    <lineage>
        <taxon>Bacteria</taxon>
        <taxon>Bacillati</taxon>
        <taxon>Bacillota</taxon>
        <taxon>Bacilli</taxon>
        <taxon>Bacillales</taxon>
        <taxon>Bacillaceae</taxon>
        <taxon>Sutcliffiella</taxon>
    </lineage>
</organism>
<dbReference type="STRING" id="79883.GCA_001636495_03547"/>
<dbReference type="AlphaFoldDB" id="A0A5D4SQX5"/>
<evidence type="ECO:0000256" key="4">
    <source>
        <dbReference type="ARBA" id="ARBA00022695"/>
    </source>
</evidence>
<dbReference type="CDD" id="cd02541">
    <property type="entry name" value="UGPase_prokaryotic"/>
    <property type="match status" value="1"/>
</dbReference>